<feature type="transmembrane region" description="Helical" evidence="2">
    <location>
        <begin position="418"/>
        <end position="439"/>
    </location>
</feature>
<dbReference type="Gene3D" id="1.25.10.10">
    <property type="entry name" value="Leucine-rich Repeat Variant"/>
    <property type="match status" value="1"/>
</dbReference>
<proteinExistence type="predicted"/>
<keyword evidence="1" id="KW-0175">Coiled coil</keyword>
<keyword evidence="4" id="KW-1185">Reference proteome</keyword>
<dbReference type="Proteomes" id="UP000326354">
    <property type="component" value="Chromosome"/>
</dbReference>
<dbReference type="SUPFAM" id="SSF48371">
    <property type="entry name" value="ARM repeat"/>
    <property type="match status" value="1"/>
</dbReference>
<feature type="transmembrane region" description="Helical" evidence="2">
    <location>
        <begin position="366"/>
        <end position="389"/>
    </location>
</feature>
<name>A0A5S9ISB3_UABAM</name>
<organism evidence="3 4">
    <name type="scientific">Uabimicrobium amorphum</name>
    <dbReference type="NCBI Taxonomy" id="2596890"/>
    <lineage>
        <taxon>Bacteria</taxon>
        <taxon>Pseudomonadati</taxon>
        <taxon>Planctomycetota</taxon>
        <taxon>Candidatus Uabimicrobiia</taxon>
        <taxon>Candidatus Uabimicrobiales</taxon>
        <taxon>Candidatus Uabimicrobiaceae</taxon>
        <taxon>Candidatus Uabimicrobium</taxon>
    </lineage>
</organism>
<dbReference type="EMBL" id="AP019860">
    <property type="protein sequence ID" value="BBM87199.1"/>
    <property type="molecule type" value="Genomic_DNA"/>
</dbReference>
<gene>
    <name evidence="3" type="ORF">UABAM_05602</name>
</gene>
<evidence type="ECO:0000313" key="3">
    <source>
        <dbReference type="EMBL" id="BBM87199.1"/>
    </source>
</evidence>
<keyword evidence="2" id="KW-0812">Transmembrane</keyword>
<dbReference type="InterPro" id="IPR011989">
    <property type="entry name" value="ARM-like"/>
</dbReference>
<feature type="coiled-coil region" evidence="1">
    <location>
        <begin position="101"/>
        <end position="128"/>
    </location>
</feature>
<dbReference type="InterPro" id="IPR016024">
    <property type="entry name" value="ARM-type_fold"/>
</dbReference>
<dbReference type="AlphaFoldDB" id="A0A5S9ISB3"/>
<evidence type="ECO:0000256" key="2">
    <source>
        <dbReference type="SAM" id="Phobius"/>
    </source>
</evidence>
<dbReference type="RefSeq" id="WP_151971226.1">
    <property type="nucleotide sequence ID" value="NZ_AP019860.1"/>
</dbReference>
<keyword evidence="2" id="KW-0472">Membrane</keyword>
<protein>
    <submittedName>
        <fullName evidence="3">Uncharacterized protein</fullName>
    </submittedName>
</protein>
<keyword evidence="2" id="KW-1133">Transmembrane helix</keyword>
<accession>A0A5S9ISB3</accession>
<sequence>MIIYSPEKIDTLSAPHVDASRVTKVQQLLHKFFHTLQVCDLEILQKNDSKRYETILRNITRIEEMLQNEIDDKKLAVLKNIATNSQNVLSTAVRESLPLLLASSKDKAQQQQQKIEEQQRLRQNIREQILYFAEKFALYDSNNLELYAPELWKEIRHDLDLIENMLREIDEETLPILDATMTQLLGKLEKAQEISIRKQQQLTEHLQDTNDKLQNFITTIAAVDYPLLLTHKPQNAQELLEDFQKVEKSFFFNESSAALDYRVANAQMDDTQKILAVSLPVWQDEIVQEQQRLLHTKTQLQKECEKEKELCTQAITFLSKKRLLALGACIPFILICMLAISGYSLIKDISFLLPQTPIEHIASFYNISTPFALLISFALTAVAVAIFTLTKQLSVTPYSNAIMKQHVLKQFCDLRKQYHYTTGIIVLGIFMATVTYIWGSSFIHHAGHLKSHSQRELNFHHLDILEKYREHPQLKVAAEDTLFTIYQKYRDAPQMEKYNSRYKEQLIQQQNWQRVSQIFPDHKFAAIFIQKSTTLSEIPHFNKKVLQILVKAKPRQTAAAALKQLKVVEPQRQQHWQMVFSFYHDQGKKHDEAIEYFSLHGEDTWVDKILNLLTIELPTPKRKVVTKALVILAKRYEDQKEKVAGHFVNIAKKSDAKSREIVLYGLAKIMHLPTKGYLRSNMLLVKMKPVQIKIIQALTTMNDKNSIDNLLILLCTSTHYAVRKEAAVALKTLYKNYFPLWKKIAQTKSPTMRKKILVKYSVRYKIISAVKCIAQIENSAAQKALQILLAHQRKQAQIALIHTFSGQELMIKKLLQELGYHNIKMVHSIEAIPEVNLIVVAEKKAISQERIQEFISQGTKVLLLYNCGEVLGGAWQQHSTENHRVISMASGFLGDINQRFSVQKQFDTFFVTSPYPDAWIPYAGNHQGYTILSHSVNKEVRGLMFTYNPLHLSKDGRKILSIVVDFLLKIKRFDLKFSQKKNK</sequence>
<feature type="transmembrane region" description="Helical" evidence="2">
    <location>
        <begin position="323"/>
        <end position="346"/>
    </location>
</feature>
<dbReference type="KEGG" id="uam:UABAM_05602"/>
<evidence type="ECO:0000313" key="4">
    <source>
        <dbReference type="Proteomes" id="UP000326354"/>
    </source>
</evidence>
<evidence type="ECO:0000256" key="1">
    <source>
        <dbReference type="SAM" id="Coils"/>
    </source>
</evidence>
<reference evidence="3 4" key="1">
    <citation type="submission" date="2019-08" db="EMBL/GenBank/DDBJ databases">
        <title>Complete genome sequence of Candidatus Uab amorphum.</title>
        <authorList>
            <person name="Shiratori T."/>
            <person name="Suzuki S."/>
            <person name="Kakizawa Y."/>
            <person name="Ishida K."/>
        </authorList>
    </citation>
    <scope>NUCLEOTIDE SEQUENCE [LARGE SCALE GENOMIC DNA]</scope>
    <source>
        <strain evidence="3 4">SRT547</strain>
    </source>
</reference>